<evidence type="ECO:0000313" key="3">
    <source>
        <dbReference type="Proteomes" id="UP000318693"/>
    </source>
</evidence>
<feature type="domain" description="Metallo-beta-lactamase" evidence="1">
    <location>
        <begin position="7"/>
        <end position="176"/>
    </location>
</feature>
<dbReference type="SMART" id="SM00849">
    <property type="entry name" value="Lactamase_B"/>
    <property type="match status" value="1"/>
</dbReference>
<accession>A0A552WJ76</accession>
<reference evidence="2 3" key="1">
    <citation type="submission" date="2019-07" db="EMBL/GenBank/DDBJ databases">
        <title>Georgenia wutianyii sp. nov. and Georgenia *** sp. nov. isolated from plateau pika (Ochotona curzoniae) in the Qinghai-Tibet plateau of China.</title>
        <authorList>
            <person name="Tian Z."/>
        </authorList>
    </citation>
    <scope>NUCLEOTIDE SEQUENCE [LARGE SCALE GENOMIC DNA]</scope>
    <source>
        <strain evidence="2 3">Z446</strain>
    </source>
</reference>
<dbReference type="PANTHER" id="PTHR43546">
    <property type="entry name" value="UPF0173 METAL-DEPENDENT HYDROLASE MJ1163-RELATED"/>
    <property type="match status" value="1"/>
</dbReference>
<name>A0A552WJ76_9MICO</name>
<dbReference type="Pfam" id="PF13483">
    <property type="entry name" value="Lactamase_B_3"/>
    <property type="match status" value="1"/>
</dbReference>
<dbReference type="RefSeq" id="WP_143420218.1">
    <property type="nucleotide sequence ID" value="NZ_VJXR01000143.1"/>
</dbReference>
<proteinExistence type="predicted"/>
<sequence length="211" mass="22348">MRITHLGHACVLLETGTARLLLDPGTYAEGFETLRDLDAILLTHQHPDHADPVRLPGLVAANPEARVLSDPDTAPLLADHGIDAHVVTPGDHLTVAGATIDVIGGSHAVIYADRPGCTNAGYIIDDGAFVHPGDSFADPGRPVDVLAVPTSGPWLKAAESVDYVRSVRPRVAVPIHERAMATTRLVYAVLADFMPEGTTFRPLEPGAPTEL</sequence>
<evidence type="ECO:0000313" key="2">
    <source>
        <dbReference type="EMBL" id="TRW42776.1"/>
    </source>
</evidence>
<keyword evidence="3" id="KW-1185">Reference proteome</keyword>
<gene>
    <name evidence="2" type="ORF">FJ693_20225</name>
</gene>
<dbReference type="InterPro" id="IPR050114">
    <property type="entry name" value="UPF0173_UPF0282_UlaG_hydrolase"/>
</dbReference>
<dbReference type="GO" id="GO:0016787">
    <property type="term" value="F:hydrolase activity"/>
    <property type="evidence" value="ECO:0007669"/>
    <property type="project" value="UniProtKB-KW"/>
</dbReference>
<dbReference type="InterPro" id="IPR036866">
    <property type="entry name" value="RibonucZ/Hydroxyglut_hydro"/>
</dbReference>
<dbReference type="InterPro" id="IPR001279">
    <property type="entry name" value="Metallo-B-lactamas"/>
</dbReference>
<dbReference type="AlphaFoldDB" id="A0A552WJ76"/>
<protein>
    <submittedName>
        <fullName evidence="2">MBL fold metallo-hydrolase</fullName>
    </submittedName>
</protein>
<keyword evidence="2" id="KW-0378">Hydrolase</keyword>
<dbReference type="Proteomes" id="UP000318693">
    <property type="component" value="Unassembled WGS sequence"/>
</dbReference>
<dbReference type="SUPFAM" id="SSF56281">
    <property type="entry name" value="Metallo-hydrolase/oxidoreductase"/>
    <property type="match status" value="1"/>
</dbReference>
<dbReference type="PANTHER" id="PTHR43546:SF3">
    <property type="entry name" value="UPF0173 METAL-DEPENDENT HYDROLASE MJ1163"/>
    <property type="match status" value="1"/>
</dbReference>
<comment type="caution">
    <text evidence="2">The sequence shown here is derived from an EMBL/GenBank/DDBJ whole genome shotgun (WGS) entry which is preliminary data.</text>
</comment>
<dbReference type="EMBL" id="VJXR01000143">
    <property type="protein sequence ID" value="TRW42776.1"/>
    <property type="molecule type" value="Genomic_DNA"/>
</dbReference>
<dbReference type="Gene3D" id="3.60.15.10">
    <property type="entry name" value="Ribonuclease Z/Hydroxyacylglutathione hydrolase-like"/>
    <property type="match status" value="1"/>
</dbReference>
<organism evidence="2 3">
    <name type="scientific">Georgenia yuyongxinii</name>
    <dbReference type="NCBI Taxonomy" id="2589797"/>
    <lineage>
        <taxon>Bacteria</taxon>
        <taxon>Bacillati</taxon>
        <taxon>Actinomycetota</taxon>
        <taxon>Actinomycetes</taxon>
        <taxon>Micrococcales</taxon>
        <taxon>Bogoriellaceae</taxon>
        <taxon>Georgenia</taxon>
    </lineage>
</organism>
<evidence type="ECO:0000259" key="1">
    <source>
        <dbReference type="SMART" id="SM00849"/>
    </source>
</evidence>